<keyword evidence="2" id="KW-1185">Reference proteome</keyword>
<evidence type="ECO:0000313" key="2">
    <source>
        <dbReference type="Proteomes" id="UP000608890"/>
    </source>
</evidence>
<proteinExistence type="predicted"/>
<sequence length="69" mass="7665">MYRYFISYAFTTASGNSGHGNTELRRAQAISSYVDVQQIATELARMDNLAKVIVLNFQPFPAGSDEYPA</sequence>
<accession>A0A917TM06</accession>
<reference evidence="1" key="1">
    <citation type="journal article" date="2014" name="Int. J. Syst. Evol. Microbiol.">
        <title>Complete genome sequence of Corynebacterium casei LMG S-19264T (=DSM 44701T), isolated from a smear-ripened cheese.</title>
        <authorList>
            <consortium name="US DOE Joint Genome Institute (JGI-PGF)"/>
            <person name="Walter F."/>
            <person name="Albersmeier A."/>
            <person name="Kalinowski J."/>
            <person name="Ruckert C."/>
        </authorList>
    </citation>
    <scope>NUCLEOTIDE SEQUENCE</scope>
    <source>
        <strain evidence="1">CGMCC 4.7312</strain>
    </source>
</reference>
<dbReference type="RefSeq" id="WP_189041104.1">
    <property type="nucleotide sequence ID" value="NZ_BMNB01000003.1"/>
</dbReference>
<comment type="caution">
    <text evidence="1">The sequence shown here is derived from an EMBL/GenBank/DDBJ whole genome shotgun (WGS) entry which is preliminary data.</text>
</comment>
<name>A0A917TM06_9ACTN</name>
<reference evidence="1" key="2">
    <citation type="submission" date="2020-09" db="EMBL/GenBank/DDBJ databases">
        <authorList>
            <person name="Sun Q."/>
            <person name="Zhou Y."/>
        </authorList>
    </citation>
    <scope>NUCLEOTIDE SEQUENCE</scope>
    <source>
        <strain evidence="1">CGMCC 4.7312</strain>
    </source>
</reference>
<organism evidence="1 2">
    <name type="scientific">Micromonospora sonchi</name>
    <dbReference type="NCBI Taxonomy" id="1763543"/>
    <lineage>
        <taxon>Bacteria</taxon>
        <taxon>Bacillati</taxon>
        <taxon>Actinomycetota</taxon>
        <taxon>Actinomycetes</taxon>
        <taxon>Micromonosporales</taxon>
        <taxon>Micromonosporaceae</taxon>
        <taxon>Micromonospora</taxon>
    </lineage>
</organism>
<dbReference type="EMBL" id="BMNB01000003">
    <property type="protein sequence ID" value="GGM27696.1"/>
    <property type="molecule type" value="Genomic_DNA"/>
</dbReference>
<evidence type="ECO:0000313" key="1">
    <source>
        <dbReference type="EMBL" id="GGM27696.1"/>
    </source>
</evidence>
<dbReference type="AlphaFoldDB" id="A0A917TM06"/>
<gene>
    <name evidence="1" type="ORF">GCM10011608_10630</name>
</gene>
<dbReference type="Proteomes" id="UP000608890">
    <property type="component" value="Unassembled WGS sequence"/>
</dbReference>
<protein>
    <submittedName>
        <fullName evidence="1">Uncharacterized protein</fullName>
    </submittedName>
</protein>